<dbReference type="OrthoDB" id="10512887at2759"/>
<keyword evidence="2" id="KW-1185">Reference proteome</keyword>
<protein>
    <submittedName>
        <fullName evidence="1">Jg5347 protein</fullName>
    </submittedName>
</protein>
<organism evidence="1 2">
    <name type="scientific">Pararge aegeria aegeria</name>
    <dbReference type="NCBI Taxonomy" id="348720"/>
    <lineage>
        <taxon>Eukaryota</taxon>
        <taxon>Metazoa</taxon>
        <taxon>Ecdysozoa</taxon>
        <taxon>Arthropoda</taxon>
        <taxon>Hexapoda</taxon>
        <taxon>Insecta</taxon>
        <taxon>Pterygota</taxon>
        <taxon>Neoptera</taxon>
        <taxon>Endopterygota</taxon>
        <taxon>Lepidoptera</taxon>
        <taxon>Glossata</taxon>
        <taxon>Ditrysia</taxon>
        <taxon>Papilionoidea</taxon>
        <taxon>Nymphalidae</taxon>
        <taxon>Satyrinae</taxon>
        <taxon>Satyrini</taxon>
        <taxon>Parargina</taxon>
        <taxon>Pararge</taxon>
    </lineage>
</organism>
<name>A0A8S4R8U0_9NEOP</name>
<proteinExistence type="predicted"/>
<dbReference type="EMBL" id="CAKXAJ010024914">
    <property type="protein sequence ID" value="CAH2232723.1"/>
    <property type="molecule type" value="Genomic_DNA"/>
</dbReference>
<comment type="caution">
    <text evidence="1">The sequence shown here is derived from an EMBL/GenBank/DDBJ whole genome shotgun (WGS) entry which is preliminary data.</text>
</comment>
<dbReference type="AlphaFoldDB" id="A0A8S4R8U0"/>
<accession>A0A8S4R8U0</accession>
<evidence type="ECO:0000313" key="1">
    <source>
        <dbReference type="EMBL" id="CAH2232723.1"/>
    </source>
</evidence>
<sequence>MLVFLKQIKCMLTKKFNLKIKLSKRTRLIPEGNDQKKKTKSMLEDNKTANNHHLQYNQSHDGAHRGEERANEFIMKAAVPCFKASLGSKELA</sequence>
<gene>
    <name evidence="1" type="primary">jg5347</name>
    <name evidence="1" type="ORF">PAEG_LOCUS10942</name>
</gene>
<reference evidence="1" key="1">
    <citation type="submission" date="2022-03" db="EMBL/GenBank/DDBJ databases">
        <authorList>
            <person name="Lindestad O."/>
        </authorList>
    </citation>
    <scope>NUCLEOTIDE SEQUENCE</scope>
</reference>
<evidence type="ECO:0000313" key="2">
    <source>
        <dbReference type="Proteomes" id="UP000838756"/>
    </source>
</evidence>
<dbReference type="Proteomes" id="UP000838756">
    <property type="component" value="Unassembled WGS sequence"/>
</dbReference>